<feature type="repeat" description="ANK" evidence="3">
    <location>
        <begin position="516"/>
        <end position="549"/>
    </location>
</feature>
<dbReference type="EMBL" id="JAPFFF010000008">
    <property type="protein sequence ID" value="KAK8884713.1"/>
    <property type="molecule type" value="Genomic_DNA"/>
</dbReference>
<dbReference type="InterPro" id="IPR002110">
    <property type="entry name" value="Ankyrin_rpt"/>
</dbReference>
<dbReference type="Gene3D" id="1.25.40.20">
    <property type="entry name" value="Ankyrin repeat-containing domain"/>
    <property type="match status" value="2"/>
</dbReference>
<dbReference type="Proteomes" id="UP001470230">
    <property type="component" value="Unassembled WGS sequence"/>
</dbReference>
<evidence type="ECO:0000313" key="4">
    <source>
        <dbReference type="EMBL" id="KAK8884713.1"/>
    </source>
</evidence>
<keyword evidence="5" id="KW-1185">Reference proteome</keyword>
<dbReference type="InterPro" id="IPR036770">
    <property type="entry name" value="Ankyrin_rpt-contain_sf"/>
</dbReference>
<evidence type="ECO:0000256" key="1">
    <source>
        <dbReference type="ARBA" id="ARBA00022737"/>
    </source>
</evidence>
<dbReference type="PANTHER" id="PTHR24198">
    <property type="entry name" value="ANKYRIN REPEAT AND PROTEIN KINASE DOMAIN-CONTAINING PROTEIN"/>
    <property type="match status" value="1"/>
</dbReference>
<gene>
    <name evidence="4" type="ORF">M9Y10_043832</name>
</gene>
<sequence>MSSMFSQQQQREIKKIKKLQNCLNNINISNVYKTKDFIVANGFLDSNEGRLEVVNNLINASDIRPLSISMLANLARDLISVEEDLLDTILKRVFEPIPETYNDMFSKSIDLKFLRRCMDKGVFTFEEIKCEMKIFREQYPNHKTFLLTFFCWFAPEMDSQMFEEYYSLMNEQIIMKKCPGFLIDFASDFPKLRRNGWKLFRERVKYGHFMDTLPYLIKYDKIETFSMYANKPKFNIDQNIISSIYEPSKILREGAPLIHLAAFYGSIHCFKFLLLNGANLQLRTDSNRRLAQYAVAGGNSEIVRICEQKQLDFSRTLFVATLFHQNKIFNWIKDSRNYPIDERDQGLGTPFHQAVVGYNMKMMYDLIQNEGIDPNIVDQKKRTPLHYAALNNSTSSIKFLLSLKNINPNIRDNSDNTPFHYACKHCQKEIINEFLKCSKVDINIPCRYNVTPLHILAEKDHFDVLPQFLQMDDLVFNCLDDKGRSPLHYAVINENVKAIEELCSKKGVKVNITDKNGMTPLHLAVINGEIKVINALLISNDIDINAQNDNYETPLHCAVSKSFMDPSTYVRKFVVERLLKVKGIQIDIKNKDGQTPLSLAQKNKFFEIARKIQLDA</sequence>
<name>A0ABR2K1E9_9EUKA</name>
<evidence type="ECO:0000256" key="2">
    <source>
        <dbReference type="ARBA" id="ARBA00023043"/>
    </source>
</evidence>
<dbReference type="Pfam" id="PF12796">
    <property type="entry name" value="Ank_2"/>
    <property type="match status" value="2"/>
</dbReference>
<protein>
    <recommendedName>
        <fullName evidence="6">Ankyrin repeat protein</fullName>
    </recommendedName>
</protein>
<feature type="repeat" description="ANK" evidence="3">
    <location>
        <begin position="253"/>
        <end position="285"/>
    </location>
</feature>
<dbReference type="PROSITE" id="PS50297">
    <property type="entry name" value="ANK_REP_REGION"/>
    <property type="match status" value="3"/>
</dbReference>
<feature type="repeat" description="ANK" evidence="3">
    <location>
        <begin position="482"/>
        <end position="515"/>
    </location>
</feature>
<keyword evidence="1" id="KW-0677">Repeat</keyword>
<dbReference type="Pfam" id="PF00023">
    <property type="entry name" value="Ank"/>
    <property type="match status" value="1"/>
</dbReference>
<organism evidence="4 5">
    <name type="scientific">Tritrichomonas musculus</name>
    <dbReference type="NCBI Taxonomy" id="1915356"/>
    <lineage>
        <taxon>Eukaryota</taxon>
        <taxon>Metamonada</taxon>
        <taxon>Parabasalia</taxon>
        <taxon>Tritrichomonadida</taxon>
        <taxon>Tritrichomonadidae</taxon>
        <taxon>Tritrichomonas</taxon>
    </lineage>
</organism>
<dbReference type="PANTHER" id="PTHR24198:SF165">
    <property type="entry name" value="ANKYRIN REPEAT-CONTAINING PROTEIN-RELATED"/>
    <property type="match status" value="1"/>
</dbReference>
<evidence type="ECO:0008006" key="6">
    <source>
        <dbReference type="Google" id="ProtNLM"/>
    </source>
</evidence>
<reference evidence="4 5" key="1">
    <citation type="submission" date="2024-04" db="EMBL/GenBank/DDBJ databases">
        <title>Tritrichomonas musculus Genome.</title>
        <authorList>
            <person name="Alves-Ferreira E."/>
            <person name="Grigg M."/>
            <person name="Lorenzi H."/>
            <person name="Galac M."/>
        </authorList>
    </citation>
    <scope>NUCLEOTIDE SEQUENCE [LARGE SCALE GENOMIC DNA]</scope>
    <source>
        <strain evidence="4 5">EAF2021</strain>
    </source>
</reference>
<dbReference type="SMART" id="SM00248">
    <property type="entry name" value="ANK"/>
    <property type="match status" value="8"/>
</dbReference>
<proteinExistence type="predicted"/>
<evidence type="ECO:0000256" key="3">
    <source>
        <dbReference type="PROSITE-ProRule" id="PRU00023"/>
    </source>
</evidence>
<comment type="caution">
    <text evidence="4">The sequence shown here is derived from an EMBL/GenBank/DDBJ whole genome shotgun (WGS) entry which is preliminary data.</text>
</comment>
<dbReference type="PROSITE" id="PS50088">
    <property type="entry name" value="ANK_REPEAT"/>
    <property type="match status" value="3"/>
</dbReference>
<accession>A0ABR2K1E9</accession>
<evidence type="ECO:0000313" key="5">
    <source>
        <dbReference type="Proteomes" id="UP001470230"/>
    </source>
</evidence>
<keyword evidence="2 3" id="KW-0040">ANK repeat</keyword>
<dbReference type="SUPFAM" id="SSF48403">
    <property type="entry name" value="Ankyrin repeat"/>
    <property type="match status" value="1"/>
</dbReference>